<feature type="non-terminal residue" evidence="1">
    <location>
        <position position="74"/>
    </location>
</feature>
<name>A0A392R4E0_9FABA</name>
<proteinExistence type="predicted"/>
<organism evidence="1 2">
    <name type="scientific">Trifolium medium</name>
    <dbReference type="NCBI Taxonomy" id="97028"/>
    <lineage>
        <taxon>Eukaryota</taxon>
        <taxon>Viridiplantae</taxon>
        <taxon>Streptophyta</taxon>
        <taxon>Embryophyta</taxon>
        <taxon>Tracheophyta</taxon>
        <taxon>Spermatophyta</taxon>
        <taxon>Magnoliopsida</taxon>
        <taxon>eudicotyledons</taxon>
        <taxon>Gunneridae</taxon>
        <taxon>Pentapetalae</taxon>
        <taxon>rosids</taxon>
        <taxon>fabids</taxon>
        <taxon>Fabales</taxon>
        <taxon>Fabaceae</taxon>
        <taxon>Papilionoideae</taxon>
        <taxon>50 kb inversion clade</taxon>
        <taxon>NPAAA clade</taxon>
        <taxon>Hologalegina</taxon>
        <taxon>IRL clade</taxon>
        <taxon>Trifolieae</taxon>
        <taxon>Trifolium</taxon>
    </lineage>
</organism>
<evidence type="ECO:0000313" key="1">
    <source>
        <dbReference type="EMBL" id="MCI31461.1"/>
    </source>
</evidence>
<evidence type="ECO:0000313" key="2">
    <source>
        <dbReference type="Proteomes" id="UP000265520"/>
    </source>
</evidence>
<reference evidence="1 2" key="1">
    <citation type="journal article" date="2018" name="Front. Plant Sci.">
        <title>Red Clover (Trifolium pratense) and Zigzag Clover (T. medium) - A Picture of Genomic Similarities and Differences.</title>
        <authorList>
            <person name="Dluhosova J."/>
            <person name="Istvanek J."/>
            <person name="Nedelnik J."/>
            <person name="Repkova J."/>
        </authorList>
    </citation>
    <scope>NUCLEOTIDE SEQUENCE [LARGE SCALE GENOMIC DNA]</scope>
    <source>
        <strain evidence="2">cv. 10/8</strain>
        <tissue evidence="1">Leaf</tissue>
    </source>
</reference>
<keyword evidence="2" id="KW-1185">Reference proteome</keyword>
<dbReference type="EMBL" id="LXQA010187239">
    <property type="protein sequence ID" value="MCI31461.1"/>
    <property type="molecule type" value="Genomic_DNA"/>
</dbReference>
<dbReference type="AlphaFoldDB" id="A0A392R4E0"/>
<sequence>VQKEAVESEVGLHVKETDETLGVVDVAEKVQQSEGVRHKEDGEDSFSSLSVEVRGDFGEKRDEEALMGSQEREV</sequence>
<feature type="non-terminal residue" evidence="1">
    <location>
        <position position="1"/>
    </location>
</feature>
<protein>
    <submittedName>
        <fullName evidence="1">Uncharacterized protein</fullName>
    </submittedName>
</protein>
<accession>A0A392R4E0</accession>
<comment type="caution">
    <text evidence="1">The sequence shown here is derived from an EMBL/GenBank/DDBJ whole genome shotgun (WGS) entry which is preliminary data.</text>
</comment>
<dbReference type="Proteomes" id="UP000265520">
    <property type="component" value="Unassembled WGS sequence"/>
</dbReference>